<keyword evidence="3" id="KW-1185">Reference proteome</keyword>
<dbReference type="AlphaFoldDB" id="A0AAV4FVJ1"/>
<sequence>MNTNTSMVQVFANDRSPLSVRRSTARHVNDVKNNTEWLLDQITKYTEKTAVTAKDINTSIDILLASKFAQFLSEELNQSTFGCMFQGVTTIEEINENVSFTLSYLVNTSKNNVKIDGAIPKTSLTAIDRTIIVGPPLKAKIEVSKDVFRALAEFLKIVGGYWLRTKERVAMGGPLYHPKDNEKSMLVHSKYNNFMKLMDTHSQAAADLLIALDNSTTMIKVCAGAQSSTVLRSKGEVFKNVASISDIAKRLIASKSQQTFGIAKNVPGQVTAEMNISKSMFEFLSVFLYNSDNDGAMPDLMPRFSGPEAKFERPDVIVCAPGDTINYLLKIGMARKDVVTMHQYTTKLTLEQSDMNPLNTVAPQNSVTLKNGSYVRDDRRQLMVEEVTKDNHELVNATIGGIRVAFVDLDGNSFVDSVSRISGLRNMTTIDRILPCGIIFTKKNIAPLGPVRQTTTFTNENGTQYTMSVASMRKFLVGFFESAHRDHMLQNIDEDPTNALSSMVFYRINEDGDKLLLNKFMVDNYYYNPDLMCANLISVLENSTSMELDFIFNKIYRYDEDDDDDDDDQGGAEEEGEGGGRGRRRRRRRGRGRGDDGDDEAIAFAEDNPDVQGDAEGQEQREGGEGERGGEEEQAAQDNNDRPLPLPNDGGGGGGDDETVEEAMHRWRRTRWTPNLRKNIVHRVQSYFEQKKSSVDRRTVYKVYDCLLRLTNIEAASCLNYINMGFGLYFMKTAYYQTDSLLACRPNGFLHVTGPTQQTRVEDPPDKSQMINYESYMHSVTGRQSLASYPAIRWQDAKIVQSQTVTDDRVVDPTNDMGIEDFLTFQSTMRLAAVEDKQQDPNSLKGDGWLMLFTPPFVCKDVVSKPFTPVGRLGTVFITPEEHDYRFFNQNHMDCQHQTVYTHNAVFSNMINNINTMYLWRNKFDIEEFPFTKYVAFNPTAAAGIKAQMDADTRSRHVEKNQKNDGDTLDIHPLNESNISHFTGVAYPMHCFSSLNRKLGTMTTDDIKFANGHRVKIMNMEGTDFLLNGTSMFGKWDNQVSEFSFYN</sequence>
<feature type="compositionally biased region" description="Acidic residues" evidence="1">
    <location>
        <begin position="561"/>
        <end position="577"/>
    </location>
</feature>
<feature type="compositionally biased region" description="Basic residues" evidence="1">
    <location>
        <begin position="581"/>
        <end position="591"/>
    </location>
</feature>
<dbReference type="Proteomes" id="UP000762676">
    <property type="component" value="Unassembled WGS sequence"/>
</dbReference>
<name>A0AAV4FVJ1_9GAST</name>
<dbReference type="EMBL" id="BMAT01008075">
    <property type="protein sequence ID" value="GFR77367.1"/>
    <property type="molecule type" value="Genomic_DNA"/>
</dbReference>
<evidence type="ECO:0000313" key="2">
    <source>
        <dbReference type="EMBL" id="GFR77367.1"/>
    </source>
</evidence>
<reference evidence="2 3" key="1">
    <citation type="journal article" date="2021" name="Elife">
        <title>Chloroplast acquisition without the gene transfer in kleptoplastic sea slugs, Plakobranchus ocellatus.</title>
        <authorList>
            <person name="Maeda T."/>
            <person name="Takahashi S."/>
            <person name="Yoshida T."/>
            <person name="Shimamura S."/>
            <person name="Takaki Y."/>
            <person name="Nagai Y."/>
            <person name="Toyoda A."/>
            <person name="Suzuki Y."/>
            <person name="Arimoto A."/>
            <person name="Ishii H."/>
            <person name="Satoh N."/>
            <person name="Nishiyama T."/>
            <person name="Hasebe M."/>
            <person name="Maruyama T."/>
            <person name="Minagawa J."/>
            <person name="Obokata J."/>
            <person name="Shigenobu S."/>
        </authorList>
    </citation>
    <scope>NUCLEOTIDE SEQUENCE [LARGE SCALE GENOMIC DNA]</scope>
</reference>
<evidence type="ECO:0000313" key="3">
    <source>
        <dbReference type="Proteomes" id="UP000762676"/>
    </source>
</evidence>
<proteinExistence type="predicted"/>
<comment type="caution">
    <text evidence="2">The sequence shown here is derived from an EMBL/GenBank/DDBJ whole genome shotgun (WGS) entry which is preliminary data.</text>
</comment>
<evidence type="ECO:0008006" key="4">
    <source>
        <dbReference type="Google" id="ProtNLM"/>
    </source>
</evidence>
<evidence type="ECO:0000256" key="1">
    <source>
        <dbReference type="SAM" id="MobiDB-lite"/>
    </source>
</evidence>
<protein>
    <recommendedName>
        <fullName evidence="4">Major capsid protein</fullName>
    </recommendedName>
</protein>
<gene>
    <name evidence="2" type="ORF">ElyMa_003966300</name>
</gene>
<feature type="compositionally biased region" description="Basic and acidic residues" evidence="1">
    <location>
        <begin position="618"/>
        <end position="631"/>
    </location>
</feature>
<feature type="region of interest" description="Disordered" evidence="1">
    <location>
        <begin position="561"/>
        <end position="658"/>
    </location>
</feature>
<organism evidence="2 3">
    <name type="scientific">Elysia marginata</name>
    <dbReference type="NCBI Taxonomy" id="1093978"/>
    <lineage>
        <taxon>Eukaryota</taxon>
        <taxon>Metazoa</taxon>
        <taxon>Spiralia</taxon>
        <taxon>Lophotrochozoa</taxon>
        <taxon>Mollusca</taxon>
        <taxon>Gastropoda</taxon>
        <taxon>Heterobranchia</taxon>
        <taxon>Euthyneura</taxon>
        <taxon>Panpulmonata</taxon>
        <taxon>Sacoglossa</taxon>
        <taxon>Placobranchoidea</taxon>
        <taxon>Plakobranchidae</taxon>
        <taxon>Elysia</taxon>
    </lineage>
</organism>
<accession>A0AAV4FVJ1</accession>